<reference evidence="5 6" key="1">
    <citation type="submission" date="2019-06" db="EMBL/GenBank/DDBJ databases">
        <title>A chromosomal-level reference genome of Carpinus fangiana (Coryloideae, Betulaceae).</title>
        <authorList>
            <person name="Yang X."/>
            <person name="Wang Z."/>
            <person name="Zhang L."/>
            <person name="Hao G."/>
            <person name="Liu J."/>
            <person name="Yang Y."/>
        </authorList>
    </citation>
    <scope>NUCLEOTIDE SEQUENCE [LARGE SCALE GENOMIC DNA]</scope>
    <source>
        <strain evidence="5">Cfa_2016G</strain>
        <tissue evidence="5">Leaf</tissue>
    </source>
</reference>
<feature type="compositionally biased region" description="Basic and acidic residues" evidence="3">
    <location>
        <begin position="1608"/>
        <end position="1621"/>
    </location>
</feature>
<evidence type="ECO:0000256" key="3">
    <source>
        <dbReference type="SAM" id="MobiDB-lite"/>
    </source>
</evidence>
<dbReference type="Proteomes" id="UP000327013">
    <property type="component" value="Chromosome 7"/>
</dbReference>
<dbReference type="OrthoDB" id="1936883at2759"/>
<accession>A0A5N6RMZ3</accession>
<name>A0A5N6RMZ3_9ROSI</name>
<feature type="domain" description="C-JID" evidence="4">
    <location>
        <begin position="822"/>
        <end position="958"/>
    </location>
</feature>
<feature type="domain" description="C-JID" evidence="4">
    <location>
        <begin position="1191"/>
        <end position="1330"/>
    </location>
</feature>
<protein>
    <recommendedName>
        <fullName evidence="4">C-JID domain-containing protein</fullName>
    </recommendedName>
</protein>
<feature type="domain" description="C-JID" evidence="4">
    <location>
        <begin position="1424"/>
        <end position="1565"/>
    </location>
</feature>
<evidence type="ECO:0000256" key="1">
    <source>
        <dbReference type="ARBA" id="ARBA00022614"/>
    </source>
</evidence>
<organism evidence="5 6">
    <name type="scientific">Carpinus fangiana</name>
    <dbReference type="NCBI Taxonomy" id="176857"/>
    <lineage>
        <taxon>Eukaryota</taxon>
        <taxon>Viridiplantae</taxon>
        <taxon>Streptophyta</taxon>
        <taxon>Embryophyta</taxon>
        <taxon>Tracheophyta</taxon>
        <taxon>Spermatophyta</taxon>
        <taxon>Magnoliopsida</taxon>
        <taxon>eudicotyledons</taxon>
        <taxon>Gunneridae</taxon>
        <taxon>Pentapetalae</taxon>
        <taxon>rosids</taxon>
        <taxon>fabids</taxon>
        <taxon>Fagales</taxon>
        <taxon>Betulaceae</taxon>
        <taxon>Carpinus</taxon>
    </lineage>
</organism>
<dbReference type="Pfam" id="PF20160">
    <property type="entry name" value="C-JID"/>
    <property type="match status" value="6"/>
</dbReference>
<feature type="compositionally biased region" description="Basic and acidic residues" evidence="3">
    <location>
        <begin position="761"/>
        <end position="773"/>
    </location>
</feature>
<dbReference type="InterPro" id="IPR045344">
    <property type="entry name" value="C-JID"/>
</dbReference>
<evidence type="ECO:0000313" key="6">
    <source>
        <dbReference type="Proteomes" id="UP000327013"/>
    </source>
</evidence>
<feature type="region of interest" description="Disordered" evidence="3">
    <location>
        <begin position="207"/>
        <end position="265"/>
    </location>
</feature>
<feature type="domain" description="C-JID" evidence="4">
    <location>
        <begin position="570"/>
        <end position="715"/>
    </location>
</feature>
<feature type="region of interest" description="Disordered" evidence="3">
    <location>
        <begin position="1584"/>
        <end position="1621"/>
    </location>
</feature>
<keyword evidence="1" id="KW-0433">Leucine-rich repeat</keyword>
<keyword evidence="6" id="KW-1185">Reference proteome</keyword>
<dbReference type="EMBL" id="CM017327">
    <property type="protein sequence ID" value="KAE8100363.1"/>
    <property type="molecule type" value="Genomic_DNA"/>
</dbReference>
<feature type="region of interest" description="Disordered" evidence="3">
    <location>
        <begin position="761"/>
        <end position="780"/>
    </location>
</feature>
<feature type="domain" description="C-JID" evidence="4">
    <location>
        <begin position="1023"/>
        <end position="1158"/>
    </location>
</feature>
<feature type="compositionally biased region" description="Acidic residues" evidence="3">
    <location>
        <begin position="493"/>
        <end position="502"/>
    </location>
</feature>
<gene>
    <name evidence="5" type="ORF">FH972_018270</name>
</gene>
<sequence>MARHCTSLINYSNQIIVWTSGEPGLTFINCLNSADDIDEESIGSELSIRDAQISQVDGMYSISPQTEIPKWFTHQNKSGSSIPIRLPDHLDENYSSWRGISVFIVFKVKNFPRGQDLKNFHEFIYHMDNDGGLQDYPPIIINVPKGKLYALSYGLRLYVSNARFREHLDECGCISPSITINSSDVEIQKCGVRLVYEEDMVEFVQNLTQETSRSPEHLRPRQESIEYPMNPSPSNIVDEAEPSLSSSQSDSNPRQKRQPTGQSYSIPRLNRQLKSLLSLLYQRDPAQYHSYDYIIPQIKIAAPPGWFKYQNACSVVKMEIPSNLNDNTRWLGFSVYALFTVPKQPAACSGDNKKDSIVFVTFSGVADGDPVAHGKGFPLSRDIFVGSHRLLMFYMPRAEFKLEGCSNIWASFKSNNPSVEITMCGISAVYEEDAEEFVQTLVECMLGCPNAYHDSCYENLLEQVAMMQECQHGEGSRCSLFRRPQPSSIENIVEEEEEEEEDCTSRETFPNQEFEAAGTSRNSSPSEIFLGIPFRNGQSGTDETIRMLHTWFKRFVQDHCNHRDIFNHCFPEREIPKWFCRQNKGNSVTTDIPQNLFSDRNWMGFAICAVFPFHKHPTAVRRNLESGFPHRVICQLQTDIAGMSPISTPYSISEDEVLISLYQRAFLWLSFTPSGNWMGSGYWNQMSWAKFSFVSDTPDVSSAVKCGINLVYRHNLDEFTRTIVQLITSYVDYMHLIRNSSKKNEPTVYKRLPMYHLEEVSRPDRSYEEDPRPPTRRVPIQSVPLGLRTPKPMKPFFKTGPLDFNPLLLYNSCFPPSKAAQEWFSHQSGGHSVTIDIPPNLYNDDNWMGLALFASFSKGRDPETFFLENMVSEIPQFLYCQVRTSVAGVNDEILACQTSKVEIMWLNNLGRFIWISYVPGEPFKNVLRQCGRIECLFVSDWPDVMVQECGLRLLYQHDRVEFEQNLKQCNALISDHSDFARQFMADHEKRNKRQNPDDEARPSMVPYNSIDDFHRHLIYNSCFPRSEILDWFSHPSDGPKVGIPLPPNFYDDPTWTGLALFASFSVLFGSPDSQVHCRFTFVSQNGVFGLGTLHSYCLHEDDLCLLNLDGFIWLVYLPRERFPNWLNRCSSTEVEISNCPGLTVQKCGLHLLYQNDEEFFKEILFKTHLYNKYENEASKFDGCLVYNSCFPPNEILERFSHRSDEPQLTMSLPPNLYDDPTWIGLALCVSFSLQKDGTTIVDNRDSQVPCNLICLLETDIGSLEPPHVHSLTKENLVLLRLGGFIWLSHIPRGSFPNRLNQSSFIEASITTDFPSLTVHKYGFRLLYENEEIEFKETIRHYTASLSTTWNVNHQSTIANEKNMVKKNQEDKAAESSLPSIFDEDSHLESLIGFLDPWLKDKSKNDPHIKNQDFDQCLVYNSCFPPNDILDWFNHRSEEPQLTISLPPNLYDDPTWMGLALCVSLSLQEDGTTIVDNPDSQVLPCNLICHLETDIGSLEPLHKHCLTNDHLKLLRLGGFIWVSYIPRVSFLNCLNQQSSFIEASVAIDCQGVQVQRCGFRLLYQNDEVEFKETIRRLSQTWDGVVHQENPVKPNQEDKAAEPSTSSNSDDPKPKDKGKMIVE</sequence>
<evidence type="ECO:0000259" key="4">
    <source>
        <dbReference type="Pfam" id="PF20160"/>
    </source>
</evidence>
<feature type="domain" description="C-JID" evidence="4">
    <location>
        <begin position="64"/>
        <end position="199"/>
    </location>
</feature>
<keyword evidence="2" id="KW-0677">Repeat</keyword>
<proteinExistence type="predicted"/>
<feature type="compositionally biased region" description="Basic and acidic residues" evidence="3">
    <location>
        <begin position="213"/>
        <end position="224"/>
    </location>
</feature>
<feature type="region of interest" description="Disordered" evidence="3">
    <location>
        <begin position="493"/>
        <end position="524"/>
    </location>
</feature>
<evidence type="ECO:0000313" key="5">
    <source>
        <dbReference type="EMBL" id="KAE8100363.1"/>
    </source>
</evidence>
<evidence type="ECO:0000256" key="2">
    <source>
        <dbReference type="ARBA" id="ARBA00022737"/>
    </source>
</evidence>